<reference evidence="3" key="1">
    <citation type="submission" date="2019-11" db="EMBL/GenBank/DDBJ databases">
        <title>Complete genome sequence of Corynebacterium kalinowskii 1959, a novel Corynebacterium species isolated from soil of a small paddock in Vilsendorf, Germany.</title>
        <authorList>
            <person name="Schaffert L."/>
            <person name="Ruwe M."/>
            <person name="Milse J."/>
            <person name="Hanuschka K."/>
            <person name="Ortseifen V."/>
            <person name="Droste J."/>
            <person name="Brandt D."/>
            <person name="Schlueter L."/>
            <person name="Kutter Y."/>
            <person name="Vinke S."/>
            <person name="Viehoefer P."/>
            <person name="Jacob L."/>
            <person name="Luebke N.-C."/>
            <person name="Schulte-Berndt E."/>
            <person name="Hain C."/>
            <person name="Linder M."/>
            <person name="Schmidt P."/>
            <person name="Wollenschlaeger L."/>
            <person name="Luttermann T."/>
            <person name="Thieme E."/>
            <person name="Hassa J."/>
            <person name="Haak M."/>
            <person name="Wittchen M."/>
            <person name="Mentz A."/>
            <person name="Persicke M."/>
            <person name="Busche T."/>
            <person name="Ruckert C."/>
        </authorList>
    </citation>
    <scope>NUCLEOTIDE SEQUENCE [LARGE SCALE GENOMIC DNA]</scope>
    <source>
        <strain evidence="3">1959</strain>
    </source>
</reference>
<dbReference type="RefSeq" id="WP_231580462.1">
    <property type="nucleotide sequence ID" value="NZ_CP046452.1"/>
</dbReference>
<keyword evidence="1" id="KW-1133">Transmembrane helix</keyword>
<keyword evidence="1" id="KW-0812">Transmembrane</keyword>
<proteinExistence type="predicted"/>
<protein>
    <recommendedName>
        <fullName evidence="4">TadE-like protein</fullName>
    </recommendedName>
</protein>
<feature type="transmembrane region" description="Helical" evidence="1">
    <location>
        <begin position="23"/>
        <end position="48"/>
    </location>
</feature>
<gene>
    <name evidence="2" type="ORF">CKALI_10775</name>
</gene>
<keyword evidence="3" id="KW-1185">Reference proteome</keyword>
<organism evidence="2 3">
    <name type="scientific">Corynebacterium kalinowskii</name>
    <dbReference type="NCBI Taxonomy" id="2675216"/>
    <lineage>
        <taxon>Bacteria</taxon>
        <taxon>Bacillati</taxon>
        <taxon>Actinomycetota</taxon>
        <taxon>Actinomycetes</taxon>
        <taxon>Mycobacteriales</taxon>
        <taxon>Corynebacteriaceae</taxon>
        <taxon>Corynebacterium</taxon>
    </lineage>
</organism>
<sequence length="112" mass="11351">MRCPASLRNRLASDDGSVTIEAAFGLAGIVVVAGTLLSAMVALALYISAVDMAGAAARAHALGETFTPARGTAQLTDDGTWATATVTIPSPLMELTATATYPLEIVHAPALP</sequence>
<name>A0A6B8VVQ2_9CORY</name>
<keyword evidence="1" id="KW-0472">Membrane</keyword>
<dbReference type="KEGG" id="ckw:CKALI_10775"/>
<dbReference type="Proteomes" id="UP000427071">
    <property type="component" value="Chromosome"/>
</dbReference>
<accession>A0A6B8VVQ2</accession>
<evidence type="ECO:0000256" key="1">
    <source>
        <dbReference type="SAM" id="Phobius"/>
    </source>
</evidence>
<dbReference type="AlphaFoldDB" id="A0A6B8VVQ2"/>
<evidence type="ECO:0008006" key="4">
    <source>
        <dbReference type="Google" id="ProtNLM"/>
    </source>
</evidence>
<evidence type="ECO:0000313" key="2">
    <source>
        <dbReference type="EMBL" id="QGU03005.1"/>
    </source>
</evidence>
<dbReference type="EMBL" id="CP046452">
    <property type="protein sequence ID" value="QGU03005.1"/>
    <property type="molecule type" value="Genomic_DNA"/>
</dbReference>
<evidence type="ECO:0000313" key="3">
    <source>
        <dbReference type="Proteomes" id="UP000427071"/>
    </source>
</evidence>